<evidence type="ECO:0000313" key="3">
    <source>
        <dbReference type="Proteomes" id="UP001341840"/>
    </source>
</evidence>
<reference evidence="2 3" key="1">
    <citation type="journal article" date="2023" name="Plants (Basel)">
        <title>Bridging the Gap: Combining Genomics and Transcriptomics Approaches to Understand Stylosanthes scabra, an Orphan Legume from the Brazilian Caatinga.</title>
        <authorList>
            <person name="Ferreira-Neto J.R.C."/>
            <person name="da Silva M.D."/>
            <person name="Binneck E."/>
            <person name="de Melo N.F."/>
            <person name="da Silva R.H."/>
            <person name="de Melo A.L.T.M."/>
            <person name="Pandolfi V."/>
            <person name="Bustamante F.O."/>
            <person name="Brasileiro-Vidal A.C."/>
            <person name="Benko-Iseppon A.M."/>
        </authorList>
    </citation>
    <scope>NUCLEOTIDE SEQUENCE [LARGE SCALE GENOMIC DNA]</scope>
    <source>
        <tissue evidence="2">Leaves</tissue>
    </source>
</reference>
<feature type="region of interest" description="Disordered" evidence="1">
    <location>
        <begin position="121"/>
        <end position="174"/>
    </location>
</feature>
<evidence type="ECO:0000313" key="2">
    <source>
        <dbReference type="EMBL" id="MED6179377.1"/>
    </source>
</evidence>
<comment type="caution">
    <text evidence="2">The sequence shown here is derived from an EMBL/GenBank/DDBJ whole genome shotgun (WGS) entry which is preliminary data.</text>
</comment>
<gene>
    <name evidence="2" type="ORF">PIB30_000493</name>
</gene>
<sequence>MSRCSSQIKIRVYPNGFLREGPDGVEFYAPDPVVFMMWPFEILIDLQKTVLRNMRLLERTTLIRMAYRFLAVLPDISCHYKVFWLINDENVRAMFASHGRILSNQVMDLYVQILDNWTATPGAGTSNPEPEIQAPMTADPVDVKPPHVQIGETESDGGDSGNFEGGSSGSSDNEFVENTLVDTRFLLPAPLSVPDLSTVDSHFHTLDLDAMEEDRLTDIGGGSDDYNLDVGGGKEVRRATCVPGTTDVD</sequence>
<organism evidence="2 3">
    <name type="scientific">Stylosanthes scabra</name>
    <dbReference type="NCBI Taxonomy" id="79078"/>
    <lineage>
        <taxon>Eukaryota</taxon>
        <taxon>Viridiplantae</taxon>
        <taxon>Streptophyta</taxon>
        <taxon>Embryophyta</taxon>
        <taxon>Tracheophyta</taxon>
        <taxon>Spermatophyta</taxon>
        <taxon>Magnoliopsida</taxon>
        <taxon>eudicotyledons</taxon>
        <taxon>Gunneridae</taxon>
        <taxon>Pentapetalae</taxon>
        <taxon>rosids</taxon>
        <taxon>fabids</taxon>
        <taxon>Fabales</taxon>
        <taxon>Fabaceae</taxon>
        <taxon>Papilionoideae</taxon>
        <taxon>50 kb inversion clade</taxon>
        <taxon>dalbergioids sensu lato</taxon>
        <taxon>Dalbergieae</taxon>
        <taxon>Pterocarpus clade</taxon>
        <taxon>Stylosanthes</taxon>
    </lineage>
</organism>
<protein>
    <submittedName>
        <fullName evidence="2">Uncharacterized protein</fullName>
    </submittedName>
</protein>
<dbReference type="EMBL" id="JASCZI010181244">
    <property type="protein sequence ID" value="MED6179377.1"/>
    <property type="molecule type" value="Genomic_DNA"/>
</dbReference>
<name>A0ABU6W0E2_9FABA</name>
<proteinExistence type="predicted"/>
<evidence type="ECO:0000256" key="1">
    <source>
        <dbReference type="SAM" id="MobiDB-lite"/>
    </source>
</evidence>
<accession>A0ABU6W0E2</accession>
<dbReference type="Proteomes" id="UP001341840">
    <property type="component" value="Unassembled WGS sequence"/>
</dbReference>
<feature type="compositionally biased region" description="Gly residues" evidence="1">
    <location>
        <begin position="158"/>
        <end position="168"/>
    </location>
</feature>
<keyword evidence="3" id="KW-1185">Reference proteome</keyword>